<evidence type="ECO:0000259" key="1">
    <source>
        <dbReference type="PROSITE" id="PS50404"/>
    </source>
</evidence>
<dbReference type="InterPro" id="IPR040079">
    <property type="entry name" value="Glutathione_S-Trfase"/>
</dbReference>
<feature type="domain" description="GST C-terminal" evidence="2">
    <location>
        <begin position="84"/>
        <end position="201"/>
    </location>
</feature>
<dbReference type="Pfam" id="PF00043">
    <property type="entry name" value="GST_C"/>
    <property type="match status" value="1"/>
</dbReference>
<dbReference type="Gene3D" id="3.40.30.10">
    <property type="entry name" value="Glutaredoxin"/>
    <property type="match status" value="1"/>
</dbReference>
<dbReference type="PROSITE" id="PS50404">
    <property type="entry name" value="GST_NTER"/>
    <property type="match status" value="1"/>
</dbReference>
<gene>
    <name evidence="3" type="primary">gstA</name>
    <name evidence="3" type="ORF">E2553_21490</name>
</gene>
<dbReference type="SUPFAM" id="SSF52833">
    <property type="entry name" value="Thioredoxin-like"/>
    <property type="match status" value="1"/>
</dbReference>
<dbReference type="PANTHER" id="PTHR44051:SF8">
    <property type="entry name" value="GLUTATHIONE S-TRANSFERASE GSTA"/>
    <property type="match status" value="1"/>
</dbReference>
<organism evidence="3 4">
    <name type="scientific">Paraburkholderia dipogonis</name>
    <dbReference type="NCBI Taxonomy" id="1211383"/>
    <lineage>
        <taxon>Bacteria</taxon>
        <taxon>Pseudomonadati</taxon>
        <taxon>Pseudomonadota</taxon>
        <taxon>Betaproteobacteria</taxon>
        <taxon>Burkholderiales</taxon>
        <taxon>Burkholderiaceae</taxon>
        <taxon>Paraburkholderia</taxon>
    </lineage>
</organism>
<dbReference type="CDD" id="cd03057">
    <property type="entry name" value="GST_N_Beta"/>
    <property type="match status" value="1"/>
</dbReference>
<accession>A0A4Y8MPT1</accession>
<dbReference type="CDD" id="cd03188">
    <property type="entry name" value="GST_C_Beta"/>
    <property type="match status" value="1"/>
</dbReference>
<comment type="caution">
    <text evidence="3">The sequence shown here is derived from an EMBL/GenBank/DDBJ whole genome shotgun (WGS) entry which is preliminary data.</text>
</comment>
<dbReference type="GeneID" id="97304353"/>
<dbReference type="Gene3D" id="1.20.1050.10">
    <property type="match status" value="1"/>
</dbReference>
<dbReference type="SFLD" id="SFLDS00019">
    <property type="entry name" value="Glutathione_Transferase_(cytos"/>
    <property type="match status" value="1"/>
</dbReference>
<evidence type="ECO:0000313" key="3">
    <source>
        <dbReference type="EMBL" id="TFE39421.1"/>
    </source>
</evidence>
<dbReference type="InterPro" id="IPR004046">
    <property type="entry name" value="GST_C"/>
</dbReference>
<dbReference type="SUPFAM" id="SSF47616">
    <property type="entry name" value="GST C-terminal domain-like"/>
    <property type="match status" value="1"/>
</dbReference>
<dbReference type="InterPro" id="IPR004045">
    <property type="entry name" value="Glutathione_S-Trfase_N"/>
</dbReference>
<reference evidence="3 4" key="1">
    <citation type="submission" date="2019-03" db="EMBL/GenBank/DDBJ databases">
        <title>Complete Genome Sequence of Paraburkholderia dipogonis ICMP 19430T, a Nitrogen-fixing Symbiont of the South African Invasive Legume Dipogon lignosus in New Zealand.</title>
        <authorList>
            <person name="De Meyer S.E."/>
        </authorList>
    </citation>
    <scope>NUCLEOTIDE SEQUENCE [LARGE SCALE GENOMIC DNA]</scope>
    <source>
        <strain evidence="3 4">ICMP 19430</strain>
    </source>
</reference>
<dbReference type="RefSeq" id="WP_134459833.1">
    <property type="nucleotide sequence ID" value="NZ_JBHMFL010000015.1"/>
</dbReference>
<dbReference type="InterPro" id="IPR036282">
    <property type="entry name" value="Glutathione-S-Trfase_C_sf"/>
</dbReference>
<dbReference type="EC" id="2.5.1.18" evidence="3"/>
<dbReference type="InterPro" id="IPR010987">
    <property type="entry name" value="Glutathione-S-Trfase_C-like"/>
</dbReference>
<dbReference type="EMBL" id="SNVI01000002">
    <property type="protein sequence ID" value="TFE39421.1"/>
    <property type="molecule type" value="Genomic_DNA"/>
</dbReference>
<name>A0A4Y8MPT1_9BURK</name>
<dbReference type="SFLD" id="SFLDG01150">
    <property type="entry name" value="Main.1:_Beta-like"/>
    <property type="match status" value="1"/>
</dbReference>
<sequence>MKLYFATGTCSLSPHIILRELGVKFELERVDLATKLTENGEDFLAINPKGYVAALKLDNGEVLTEGAAIALYLGEGTDLVPPVGTMERARLHELLIYIAAELHQAFGSLFHPETPEGETRARAKVSARLGFVESLFADSRHYLLGDKVSVADIYLFVVVRWTEHLNIDLHQWPRLSQFMHRLDERPSVQAALAAEAESEVR</sequence>
<dbReference type="Pfam" id="PF13409">
    <property type="entry name" value="GST_N_2"/>
    <property type="match status" value="1"/>
</dbReference>
<dbReference type="PANTHER" id="PTHR44051">
    <property type="entry name" value="GLUTATHIONE S-TRANSFERASE-RELATED"/>
    <property type="match status" value="1"/>
</dbReference>
<protein>
    <submittedName>
        <fullName evidence="3">Glutathione transferase GstA</fullName>
        <ecNumber evidence="3">2.5.1.18</ecNumber>
    </submittedName>
</protein>
<evidence type="ECO:0000259" key="2">
    <source>
        <dbReference type="PROSITE" id="PS50405"/>
    </source>
</evidence>
<keyword evidence="3" id="KW-0808">Transferase</keyword>
<evidence type="ECO:0000313" key="4">
    <source>
        <dbReference type="Proteomes" id="UP000297385"/>
    </source>
</evidence>
<dbReference type="NCBIfam" id="NF007831">
    <property type="entry name" value="PRK10542.1"/>
    <property type="match status" value="1"/>
</dbReference>
<dbReference type="SFLD" id="SFLDG00358">
    <property type="entry name" value="Main_(cytGST)"/>
    <property type="match status" value="1"/>
</dbReference>
<dbReference type="Proteomes" id="UP000297385">
    <property type="component" value="Unassembled WGS sequence"/>
</dbReference>
<feature type="domain" description="GST N-terminal" evidence="1">
    <location>
        <begin position="1"/>
        <end position="81"/>
    </location>
</feature>
<proteinExistence type="predicted"/>
<dbReference type="InterPro" id="IPR036249">
    <property type="entry name" value="Thioredoxin-like_sf"/>
</dbReference>
<dbReference type="AlphaFoldDB" id="A0A4Y8MPT1"/>
<dbReference type="PROSITE" id="PS50405">
    <property type="entry name" value="GST_CTER"/>
    <property type="match status" value="1"/>
</dbReference>
<dbReference type="GO" id="GO:0004364">
    <property type="term" value="F:glutathione transferase activity"/>
    <property type="evidence" value="ECO:0007669"/>
    <property type="project" value="UniProtKB-EC"/>
</dbReference>